<dbReference type="InParanoid" id="B5YN52"/>
<dbReference type="Gene3D" id="3.30.870.10">
    <property type="entry name" value="Endonuclease Chain A"/>
    <property type="match status" value="2"/>
</dbReference>
<reference evidence="3 4" key="1">
    <citation type="journal article" date="2004" name="Science">
        <title>The genome of the diatom Thalassiosira pseudonana: ecology, evolution, and metabolism.</title>
        <authorList>
            <person name="Armbrust E.V."/>
            <person name="Berges J.A."/>
            <person name="Bowler C."/>
            <person name="Green B.R."/>
            <person name="Martinez D."/>
            <person name="Putnam N.H."/>
            <person name="Zhou S."/>
            <person name="Allen A.E."/>
            <person name="Apt K.E."/>
            <person name="Bechner M."/>
            <person name="Brzezinski M.A."/>
            <person name="Chaal B.K."/>
            <person name="Chiovitti A."/>
            <person name="Davis A.K."/>
            <person name="Demarest M.S."/>
            <person name="Detter J.C."/>
            <person name="Glavina T."/>
            <person name="Goodstein D."/>
            <person name="Hadi M.Z."/>
            <person name="Hellsten U."/>
            <person name="Hildebrand M."/>
            <person name="Jenkins B.D."/>
            <person name="Jurka J."/>
            <person name="Kapitonov V.V."/>
            <person name="Kroger N."/>
            <person name="Lau W.W."/>
            <person name="Lane T.W."/>
            <person name="Larimer F.W."/>
            <person name="Lippmeier J.C."/>
            <person name="Lucas S."/>
            <person name="Medina M."/>
            <person name="Montsant A."/>
            <person name="Obornik M."/>
            <person name="Parker M.S."/>
            <person name="Palenik B."/>
            <person name="Pazour G.J."/>
            <person name="Richardson P.M."/>
            <person name="Rynearson T.A."/>
            <person name="Saito M.A."/>
            <person name="Schwartz D.C."/>
            <person name="Thamatrakoln K."/>
            <person name="Valentin K."/>
            <person name="Vardi A."/>
            <person name="Wilkerson F.P."/>
            <person name="Rokhsar D.S."/>
        </authorList>
    </citation>
    <scope>NUCLEOTIDE SEQUENCE [LARGE SCALE GENOMIC DNA]</scope>
    <source>
        <strain evidence="3 4">CCMP1335</strain>
    </source>
</reference>
<keyword evidence="4" id="KW-1185">Reference proteome</keyword>
<dbReference type="CDD" id="cd09108">
    <property type="entry name" value="PLDc_PMFPLD_like_1"/>
    <property type="match status" value="1"/>
</dbReference>
<dbReference type="OMA" id="CDLAEWG"/>
<feature type="compositionally biased region" description="Acidic residues" evidence="1">
    <location>
        <begin position="648"/>
        <end position="658"/>
    </location>
</feature>
<feature type="compositionally biased region" description="Low complexity" evidence="1">
    <location>
        <begin position="621"/>
        <end position="633"/>
    </location>
</feature>
<dbReference type="GO" id="GO:0003824">
    <property type="term" value="F:catalytic activity"/>
    <property type="evidence" value="ECO:0007669"/>
    <property type="project" value="InterPro"/>
</dbReference>
<gene>
    <name evidence="3" type="ORF">THAPS_7024</name>
</gene>
<name>B5YN52_THAPS</name>
<feature type="domain" description="PLD phosphodiesterase" evidence="2">
    <location>
        <begin position="457"/>
        <end position="480"/>
    </location>
</feature>
<reference evidence="3 4" key="2">
    <citation type="journal article" date="2008" name="Nature">
        <title>The Phaeodactylum genome reveals the evolutionary history of diatom genomes.</title>
        <authorList>
            <person name="Bowler C."/>
            <person name="Allen A.E."/>
            <person name="Badger J.H."/>
            <person name="Grimwood J."/>
            <person name="Jabbari K."/>
            <person name="Kuo A."/>
            <person name="Maheswari U."/>
            <person name="Martens C."/>
            <person name="Maumus F."/>
            <person name="Otillar R.P."/>
            <person name="Rayko E."/>
            <person name="Salamov A."/>
            <person name="Vandepoele K."/>
            <person name="Beszteri B."/>
            <person name="Gruber A."/>
            <person name="Heijde M."/>
            <person name="Katinka M."/>
            <person name="Mock T."/>
            <person name="Valentin K."/>
            <person name="Verret F."/>
            <person name="Berges J.A."/>
            <person name="Brownlee C."/>
            <person name="Cadoret J.P."/>
            <person name="Chiovitti A."/>
            <person name="Choi C.J."/>
            <person name="Coesel S."/>
            <person name="De Martino A."/>
            <person name="Detter J.C."/>
            <person name="Durkin C."/>
            <person name="Falciatore A."/>
            <person name="Fournet J."/>
            <person name="Haruta M."/>
            <person name="Huysman M.J."/>
            <person name="Jenkins B.D."/>
            <person name="Jiroutova K."/>
            <person name="Jorgensen R.E."/>
            <person name="Joubert Y."/>
            <person name="Kaplan A."/>
            <person name="Kroger N."/>
            <person name="Kroth P.G."/>
            <person name="La Roche J."/>
            <person name="Lindquist E."/>
            <person name="Lommer M."/>
            <person name="Martin-Jezequel V."/>
            <person name="Lopez P.J."/>
            <person name="Lucas S."/>
            <person name="Mangogna M."/>
            <person name="McGinnis K."/>
            <person name="Medlin L.K."/>
            <person name="Montsant A."/>
            <person name="Oudot-Le Secq M.P."/>
            <person name="Napoli C."/>
            <person name="Obornik M."/>
            <person name="Parker M.S."/>
            <person name="Petit J.L."/>
            <person name="Porcel B.M."/>
            <person name="Poulsen N."/>
            <person name="Robison M."/>
            <person name="Rychlewski L."/>
            <person name="Rynearson T.A."/>
            <person name="Schmutz J."/>
            <person name="Shapiro H."/>
            <person name="Siaut M."/>
            <person name="Stanley M."/>
            <person name="Sussman M.R."/>
            <person name="Taylor A.R."/>
            <person name="Vardi A."/>
            <person name="von Dassow P."/>
            <person name="Vyverman W."/>
            <person name="Willis A."/>
            <person name="Wyrwicz L.S."/>
            <person name="Rokhsar D.S."/>
            <person name="Weissenbach J."/>
            <person name="Armbrust E.V."/>
            <person name="Green B.R."/>
            <person name="Van de Peer Y."/>
            <person name="Grigoriev I.V."/>
        </authorList>
    </citation>
    <scope>NUCLEOTIDE SEQUENCE [LARGE SCALE GENOMIC DNA]</scope>
    <source>
        <strain evidence="3 4">CCMP1335</strain>
    </source>
</reference>
<dbReference type="PaxDb" id="35128-Thaps7024"/>
<dbReference type="PROSITE" id="PS50035">
    <property type="entry name" value="PLD"/>
    <property type="match status" value="2"/>
</dbReference>
<feature type="compositionally biased region" description="Low complexity" evidence="1">
    <location>
        <begin position="676"/>
        <end position="699"/>
    </location>
</feature>
<accession>B5YN52</accession>
<sequence>MNSFVSKLSCCKHDDDASSGDEIFDKDAVGLSHVGEAIHEELRKHHNRLHHSMWNVTSGKIIDSVHQTPNNVWDTKEDPAKDNDDWFPEKMADIIGRTEAWCDIMSLGPPDGKFMTHFQLGLKQVAERSKSSNEPIVVRMMFGNIVGMPVNCTAVIDALTKDLPKDDNVKLQLWVGAWRKGLSWNHAKMIAVDGVYLHTGGHNLWDAHYLSNNPVHDLSIEFEGRIARDGHRFANKQWQFVEKKQKTFVGRVVDSMPDHLPTVLRTRVTVSEYPTGEVPVFPPMFNKEKVASTTSQSRLAERAADVPLISIGRQGTLVRRHRPSDDAILAMIDSAKTIIRMVLQDIGPVCIPGTKNALPGLKWPKGYLSAIGRAIYERGVDIEMVLSNPNSIPGALKGTEANYGNGWDCVDVASEIVKRVQKQCKDCDDAKLRQMIAENLRICFVRHDKQSTYKDGKSIGLHSKHFIVDDTCAYIGSQNLYMCDLAEWGVVVDSEKEVKKIMDDYFTPLWKNSFTGEDVDVQRVMDGLNVNRDGEHKLFAGVKSEDAAQQLMPHGASPDLYSFEKEVGEVAEKIEAEKTTTECPVDDTTGDLEEEGIDAVQDVSLSKTKSEADAPASQSTLSKLKSKLSLSKSGESTASPALVQSASVEEETKEDDAVPESFLSKAQSLESGAPDASAPKSTLSKLKSKLSMSKSGESALSSPAPTQSASVEEETKEDDAVPESFLSKAQSLESGAPDASDTVEQAQEQTEHEQKW</sequence>
<evidence type="ECO:0000313" key="4">
    <source>
        <dbReference type="Proteomes" id="UP000001449"/>
    </source>
</evidence>
<feature type="region of interest" description="Disordered" evidence="1">
    <location>
        <begin position="577"/>
        <end position="596"/>
    </location>
</feature>
<feature type="compositionally biased region" description="Polar residues" evidence="1">
    <location>
        <begin position="634"/>
        <end position="647"/>
    </location>
</feature>
<evidence type="ECO:0000313" key="3">
    <source>
        <dbReference type="EMBL" id="ACI64923.1"/>
    </source>
</evidence>
<evidence type="ECO:0000259" key="2">
    <source>
        <dbReference type="PROSITE" id="PS50035"/>
    </source>
</evidence>
<dbReference type="PANTHER" id="PTHR21248">
    <property type="entry name" value="CARDIOLIPIN SYNTHASE"/>
    <property type="match status" value="1"/>
</dbReference>
<feature type="region of interest" description="Disordered" evidence="1">
    <location>
        <begin position="605"/>
        <end position="756"/>
    </location>
</feature>
<dbReference type="HOGENOM" id="CLU_021396_0_0_1"/>
<feature type="domain" description="PLD phosphodiesterase" evidence="2">
    <location>
        <begin position="181"/>
        <end position="208"/>
    </location>
</feature>
<organism evidence="3 4">
    <name type="scientific">Thalassiosira pseudonana</name>
    <name type="common">Marine diatom</name>
    <name type="synonym">Cyclotella nana</name>
    <dbReference type="NCBI Taxonomy" id="35128"/>
    <lineage>
        <taxon>Eukaryota</taxon>
        <taxon>Sar</taxon>
        <taxon>Stramenopiles</taxon>
        <taxon>Ochrophyta</taxon>
        <taxon>Bacillariophyta</taxon>
        <taxon>Coscinodiscophyceae</taxon>
        <taxon>Thalassiosirophycidae</taxon>
        <taxon>Thalassiosirales</taxon>
        <taxon>Thalassiosiraceae</taxon>
        <taxon>Thalassiosira</taxon>
    </lineage>
</organism>
<feature type="compositionally biased region" description="Acidic residues" evidence="1">
    <location>
        <begin position="711"/>
        <end position="721"/>
    </location>
</feature>
<dbReference type="InterPro" id="IPR001736">
    <property type="entry name" value="PLipase_D/transphosphatidylase"/>
</dbReference>
<proteinExistence type="predicted"/>
<dbReference type="Proteomes" id="UP000001449">
    <property type="component" value="Chromosome 7"/>
</dbReference>
<dbReference type="PANTHER" id="PTHR21248:SF22">
    <property type="entry name" value="PHOSPHOLIPASE D"/>
    <property type="match status" value="1"/>
</dbReference>
<dbReference type="EMBL" id="CP001160">
    <property type="protein sequence ID" value="ACI64923.1"/>
    <property type="molecule type" value="Genomic_DNA"/>
</dbReference>
<evidence type="ECO:0000256" key="1">
    <source>
        <dbReference type="SAM" id="MobiDB-lite"/>
    </source>
</evidence>
<dbReference type="RefSeq" id="XP_002296206.1">
    <property type="nucleotide sequence ID" value="XM_002296170.1"/>
</dbReference>
<protein>
    <recommendedName>
        <fullName evidence="2">PLD phosphodiesterase domain-containing protein</fullName>
    </recommendedName>
</protein>
<dbReference type="eggNOG" id="ENOG502S6C7">
    <property type="taxonomic scope" value="Eukaryota"/>
</dbReference>
<feature type="compositionally biased region" description="Acidic residues" evidence="1">
    <location>
        <begin position="584"/>
        <end position="596"/>
    </location>
</feature>
<dbReference type="AlphaFoldDB" id="B5YN52"/>
<dbReference type="GeneID" id="7447064"/>
<dbReference type="KEGG" id="tps:THAPS_7024"/>
<dbReference type="SUPFAM" id="SSF56024">
    <property type="entry name" value="Phospholipase D/nuclease"/>
    <property type="match status" value="2"/>
</dbReference>
<feature type="compositionally biased region" description="Polar residues" evidence="1">
    <location>
        <begin position="700"/>
        <end position="710"/>
    </location>
</feature>
<dbReference type="SMART" id="SM00155">
    <property type="entry name" value="PLDc"/>
    <property type="match status" value="2"/>
</dbReference>